<feature type="non-terminal residue" evidence="3">
    <location>
        <position position="1"/>
    </location>
</feature>
<dbReference type="Pfam" id="PF05738">
    <property type="entry name" value="Cna_B"/>
    <property type="match status" value="1"/>
</dbReference>
<dbReference type="SUPFAM" id="SSF49478">
    <property type="entry name" value="Cna protein B-type domain"/>
    <property type="match status" value="1"/>
</dbReference>
<dbReference type="AlphaFoldDB" id="A0AAW5TNX4"/>
<dbReference type="Gene3D" id="2.60.40.1140">
    <property type="entry name" value="Collagen-binding surface protein Cna, B-type domain"/>
    <property type="match status" value="1"/>
</dbReference>
<feature type="compositionally biased region" description="Low complexity" evidence="1">
    <location>
        <begin position="89"/>
        <end position="101"/>
    </location>
</feature>
<feature type="non-terminal residue" evidence="3">
    <location>
        <position position="101"/>
    </location>
</feature>
<evidence type="ECO:0000313" key="3">
    <source>
        <dbReference type="EMBL" id="MCW1073570.1"/>
    </source>
</evidence>
<feature type="region of interest" description="Disordered" evidence="1">
    <location>
        <begin position="81"/>
        <end position="101"/>
    </location>
</feature>
<feature type="domain" description="CNA-B" evidence="2">
    <location>
        <begin position="1"/>
        <end position="77"/>
    </location>
</feature>
<proteinExistence type="predicted"/>
<protein>
    <submittedName>
        <fullName evidence="3">Cna B-type domain-containing protein</fullName>
    </submittedName>
</protein>
<gene>
    <name evidence="3" type="ORF">OJ930_11375</name>
</gene>
<evidence type="ECO:0000259" key="2">
    <source>
        <dbReference type="Pfam" id="PF05738"/>
    </source>
</evidence>
<dbReference type="EMBL" id="JAPAIK010000322">
    <property type="protein sequence ID" value="MCW1073570.1"/>
    <property type="molecule type" value="Genomic_DNA"/>
</dbReference>
<dbReference type="Proteomes" id="UP001208853">
    <property type="component" value="Unassembled WGS sequence"/>
</dbReference>
<dbReference type="InterPro" id="IPR008454">
    <property type="entry name" value="Collagen-bd_Cna-like_B-typ_dom"/>
</dbReference>
<reference evidence="3" key="1">
    <citation type="submission" date="2022-10" db="EMBL/GenBank/DDBJ databases">
        <title>Comparative genomic study of S. anginosus.</title>
        <authorList>
            <person name="Prasad A."/>
            <person name="Ene A."/>
            <person name="Jablonska S."/>
            <person name="Du J."/>
            <person name="Wolfe A.J."/>
            <person name="Putonti C."/>
        </authorList>
    </citation>
    <scope>NUCLEOTIDE SEQUENCE</scope>
    <source>
        <strain evidence="3">UMB6888</strain>
    </source>
</reference>
<sequence length="101" mass="10550">TVTKQWAYRDSSDPVPGAAQPEQVEFELLRDTSAEFTHPEVVQSFTVTKADNWTRTLTGLPRANAEGVAYMYGLREKGAGAGDAGGADGAAAPNAGAIVPV</sequence>
<organism evidence="3 4">
    <name type="scientific">Streptococcus anginosus</name>
    <dbReference type="NCBI Taxonomy" id="1328"/>
    <lineage>
        <taxon>Bacteria</taxon>
        <taxon>Bacillati</taxon>
        <taxon>Bacillota</taxon>
        <taxon>Bacilli</taxon>
        <taxon>Lactobacillales</taxon>
        <taxon>Streptococcaceae</taxon>
        <taxon>Streptococcus</taxon>
        <taxon>Streptococcus anginosus group</taxon>
    </lineage>
</organism>
<name>A0AAW5TNX4_STRAP</name>
<comment type="caution">
    <text evidence="3">The sequence shown here is derived from an EMBL/GenBank/DDBJ whole genome shotgun (WGS) entry which is preliminary data.</text>
</comment>
<evidence type="ECO:0000256" key="1">
    <source>
        <dbReference type="SAM" id="MobiDB-lite"/>
    </source>
</evidence>
<evidence type="ECO:0000313" key="4">
    <source>
        <dbReference type="Proteomes" id="UP001208853"/>
    </source>
</evidence>
<accession>A0AAW5TNX4</accession>